<dbReference type="Proteomes" id="UP000050836">
    <property type="component" value="Unassembled WGS sequence"/>
</dbReference>
<protein>
    <recommendedName>
        <fullName evidence="3">PhiE125 gp8 family phage protein</fullName>
    </recommendedName>
</protein>
<gene>
    <name evidence="1" type="ORF">ARC78_15220</name>
</gene>
<dbReference type="CDD" id="cd08054">
    <property type="entry name" value="gp6"/>
    <property type="match status" value="1"/>
</dbReference>
<evidence type="ECO:0008006" key="3">
    <source>
        <dbReference type="Google" id="ProtNLM"/>
    </source>
</evidence>
<keyword evidence="2" id="KW-1185">Reference proteome</keyword>
<evidence type="ECO:0000313" key="1">
    <source>
        <dbReference type="EMBL" id="KRG38827.1"/>
    </source>
</evidence>
<dbReference type="InterPro" id="IPR011738">
    <property type="entry name" value="Phage_CHP"/>
</dbReference>
<dbReference type="AlphaFoldDB" id="A0A0R0A0P1"/>
<dbReference type="RefSeq" id="WP_157722741.1">
    <property type="nucleotide sequence ID" value="NZ_BAZI01000015.1"/>
</dbReference>
<dbReference type="OrthoDB" id="8452228at2"/>
<accession>A0A0R0A0P1</accession>
<comment type="caution">
    <text evidence="1">The sequence shown here is derived from an EMBL/GenBank/DDBJ whole genome shotgun (WGS) entry which is preliminary data.</text>
</comment>
<sequence>MRLRQISPPSATPITVGEARDHLELFGSGHDSKLAGMIAGAVSHLDGVTGVLGRALVEQEWELSLDSFGGAAISLPLPPLKAVTSVTYIDPAGAEQTLSSSAYKVDAGENGRLLPAFGTTWPSTRAESGAVRVRFTAGYGTAPADVPAAIRSALLLMVGDLFENREAQTAGPLIGNPTVDNLLFPFRKVFP</sequence>
<dbReference type="EMBL" id="LLXS01000051">
    <property type="protein sequence ID" value="KRG38827.1"/>
    <property type="molecule type" value="Genomic_DNA"/>
</dbReference>
<proteinExistence type="predicted"/>
<organism evidence="1 2">
    <name type="scientific">Stenotrophomonas pictorum JCM 9942</name>
    <dbReference type="NCBI Taxonomy" id="1236960"/>
    <lineage>
        <taxon>Bacteria</taxon>
        <taxon>Pseudomonadati</taxon>
        <taxon>Pseudomonadota</taxon>
        <taxon>Gammaproteobacteria</taxon>
        <taxon>Lysobacterales</taxon>
        <taxon>Lysobacteraceae</taxon>
        <taxon>Stenotrophomonas</taxon>
    </lineage>
</organism>
<dbReference type="NCBIfam" id="TIGR02215">
    <property type="entry name" value="phage_chp_gp8"/>
    <property type="match status" value="1"/>
</dbReference>
<reference evidence="1 2" key="1">
    <citation type="submission" date="2015-10" db="EMBL/GenBank/DDBJ databases">
        <title>Genome sequencing and analysis of members of genus Stenotrophomonas.</title>
        <authorList>
            <person name="Patil P.P."/>
            <person name="Midha S."/>
            <person name="Patil P.B."/>
        </authorList>
    </citation>
    <scope>NUCLEOTIDE SEQUENCE [LARGE SCALE GENOMIC DNA]</scope>
    <source>
        <strain evidence="1 2">JCM 9942</strain>
    </source>
</reference>
<dbReference type="Gene3D" id="1.10.3230.30">
    <property type="entry name" value="Phage gp6-like head-tail connector protein"/>
    <property type="match status" value="1"/>
</dbReference>
<name>A0A0R0A0P1_9GAMM</name>
<evidence type="ECO:0000313" key="2">
    <source>
        <dbReference type="Proteomes" id="UP000050836"/>
    </source>
</evidence>